<dbReference type="RefSeq" id="WP_190617812.1">
    <property type="nucleotide sequence ID" value="NZ_CP061538.1"/>
</dbReference>
<dbReference type="EMBL" id="CP061538">
    <property type="protein sequence ID" value="QNV40215.1"/>
    <property type="molecule type" value="Genomic_DNA"/>
</dbReference>
<dbReference type="KEGG" id="rama:IDM48_01880"/>
<dbReference type="Proteomes" id="UP000516421">
    <property type="component" value="Chromosome"/>
</dbReference>
<sequence length="176" mass="18449">MSVESVMGVAWSAGIGSGVSGPVSAEVWTLAQEVRIYSQSLAQNIEAFQAESEQVSAQLDAMYAVKWVSDAATQFRDSLDTSNEEQYDTQRSLADAAAKTRIGGEALAQELETLAANIASAGAAVDQGMRSLEGATDHLPDILTNPLVSSAQAHLESLIHSPLISSVQNTLTAGAR</sequence>
<evidence type="ECO:0000313" key="2">
    <source>
        <dbReference type="Proteomes" id="UP000516421"/>
    </source>
</evidence>
<accession>A0A7H2BKL9</accession>
<proteinExistence type="predicted"/>
<name>A0A7H2BKL9_9MICC</name>
<protein>
    <submittedName>
        <fullName evidence="1">Uncharacterized protein</fullName>
    </submittedName>
</protein>
<dbReference type="AlphaFoldDB" id="A0A7H2BKL9"/>
<reference evidence="1 2" key="1">
    <citation type="submission" date="2020-09" db="EMBL/GenBank/DDBJ databases">
        <title>Investigation of environmental microbe.</title>
        <authorList>
            <person name="Ou Y."/>
            <person name="Kang Q."/>
        </authorList>
    </citation>
    <scope>NUCLEOTIDE SEQUENCE [LARGE SCALE GENOMIC DNA]</scope>
    <source>
        <strain evidence="1 2">KJZ-9</strain>
    </source>
</reference>
<organism evidence="1 2">
    <name type="scientific">Rothia amarae</name>
    <dbReference type="NCBI Taxonomy" id="169480"/>
    <lineage>
        <taxon>Bacteria</taxon>
        <taxon>Bacillati</taxon>
        <taxon>Actinomycetota</taxon>
        <taxon>Actinomycetes</taxon>
        <taxon>Micrococcales</taxon>
        <taxon>Micrococcaceae</taxon>
        <taxon>Rothia</taxon>
    </lineage>
</organism>
<evidence type="ECO:0000313" key="1">
    <source>
        <dbReference type="EMBL" id="QNV40215.1"/>
    </source>
</evidence>
<keyword evidence="2" id="KW-1185">Reference proteome</keyword>
<gene>
    <name evidence="1" type="ORF">IDM48_01880</name>
</gene>